<reference evidence="2 3" key="1">
    <citation type="submission" date="2024-04" db="EMBL/GenBank/DDBJ databases">
        <authorList>
            <person name="Fracassetti M."/>
        </authorList>
    </citation>
    <scope>NUCLEOTIDE SEQUENCE [LARGE SCALE GENOMIC DNA]</scope>
</reference>
<evidence type="ECO:0000256" key="1">
    <source>
        <dbReference type="SAM" id="MobiDB-lite"/>
    </source>
</evidence>
<keyword evidence="3" id="KW-1185">Reference proteome</keyword>
<gene>
    <name evidence="2" type="ORF">LTRI10_LOCUS47371</name>
</gene>
<dbReference type="Proteomes" id="UP001497516">
    <property type="component" value="Chromosome 8"/>
</dbReference>
<evidence type="ECO:0000313" key="2">
    <source>
        <dbReference type="EMBL" id="CAL1407720.1"/>
    </source>
</evidence>
<dbReference type="AlphaFoldDB" id="A0AAV2GDZ5"/>
<organism evidence="2 3">
    <name type="scientific">Linum trigynum</name>
    <dbReference type="NCBI Taxonomy" id="586398"/>
    <lineage>
        <taxon>Eukaryota</taxon>
        <taxon>Viridiplantae</taxon>
        <taxon>Streptophyta</taxon>
        <taxon>Embryophyta</taxon>
        <taxon>Tracheophyta</taxon>
        <taxon>Spermatophyta</taxon>
        <taxon>Magnoliopsida</taxon>
        <taxon>eudicotyledons</taxon>
        <taxon>Gunneridae</taxon>
        <taxon>Pentapetalae</taxon>
        <taxon>rosids</taxon>
        <taxon>fabids</taxon>
        <taxon>Malpighiales</taxon>
        <taxon>Linaceae</taxon>
        <taxon>Linum</taxon>
    </lineage>
</organism>
<feature type="compositionally biased region" description="Basic and acidic residues" evidence="1">
    <location>
        <begin position="20"/>
        <end position="55"/>
    </location>
</feature>
<feature type="region of interest" description="Disordered" evidence="1">
    <location>
        <begin position="1"/>
        <end position="70"/>
    </location>
</feature>
<evidence type="ECO:0008006" key="4">
    <source>
        <dbReference type="Google" id="ProtNLM"/>
    </source>
</evidence>
<protein>
    <recommendedName>
        <fullName evidence="4">Hyaluronan/mRNA-binding protein domain-containing protein</fullName>
    </recommendedName>
</protein>
<evidence type="ECO:0000313" key="3">
    <source>
        <dbReference type="Proteomes" id="UP001497516"/>
    </source>
</evidence>
<dbReference type="EMBL" id="OZ034821">
    <property type="protein sequence ID" value="CAL1407720.1"/>
    <property type="molecule type" value="Genomic_DNA"/>
</dbReference>
<proteinExistence type="predicted"/>
<accession>A0AAV2GDZ5</accession>
<name>A0AAV2GDZ5_9ROSI</name>
<sequence length="98" mass="10843">MNGGERKGSGNMQWGNRFHTLSETKEEAVNDKVEHEETMKEVGTKESNVEKDKLTVGKKKDKQVQNPTTGVMTSKPVAVKEGKCDGDHQTRQKQGLGT</sequence>